<proteinExistence type="predicted"/>
<keyword evidence="4" id="KW-1185">Reference proteome</keyword>
<dbReference type="AlphaFoldDB" id="A0AA36HTL7"/>
<comment type="caution">
    <text evidence="3">The sequence shown here is derived from an EMBL/GenBank/DDBJ whole genome shotgun (WGS) entry which is preliminary data.</text>
</comment>
<sequence>MAFLASLRPDATSKAVVSFDRTKAFYIFSLVAFHQGFLKAPRHSVQISQHLAYETVDHGVEMMMGMSLISGWLSSSTWKNISWKEHMTKKVARLIPAYIVAVAITGISLMMRGTWVRVFHFALDCVTLGGWNPYLIWWSCNRPLWFISTLLTYHYLSPPFLRWTRRRSVVELAASLLLLYLTRLALACSVLVFLAGMPGGLQENARVIHVWSPTQIWIPFMGAILEQLVANLQVPSSTKRWHVWLASDLLLLILIAFTLFVPQTGTPLADALIAYANLITGPLLLALVALMSCDSNSFRKLTSITEGSCRLFSNMLKLSYTLYLTHWPIAEILHDAGFFDEDSWDCMLGTTLVSILLALCCDTIVVEPFTKFFCSLVSPKRPPADPEKGTIAKIGKADGGAPSDTAGVVLEVECVSPKSTDALQGGASFCSTPTSSSLQSLPFSFMTCFSARNP</sequence>
<feature type="transmembrane region" description="Helical" evidence="1">
    <location>
        <begin position="135"/>
        <end position="156"/>
    </location>
</feature>
<dbReference type="Pfam" id="PF01757">
    <property type="entry name" value="Acyl_transf_3"/>
    <property type="match status" value="1"/>
</dbReference>
<feature type="transmembrane region" description="Helical" evidence="1">
    <location>
        <begin position="241"/>
        <end position="260"/>
    </location>
</feature>
<dbReference type="InterPro" id="IPR002656">
    <property type="entry name" value="Acyl_transf_3_dom"/>
</dbReference>
<feature type="transmembrane region" description="Helical" evidence="1">
    <location>
        <begin position="272"/>
        <end position="291"/>
    </location>
</feature>
<feature type="transmembrane region" description="Helical" evidence="1">
    <location>
        <begin position="216"/>
        <end position="234"/>
    </location>
</feature>
<name>A0AA36HTL7_9DINO</name>
<evidence type="ECO:0000313" key="4">
    <source>
        <dbReference type="Proteomes" id="UP001178507"/>
    </source>
</evidence>
<keyword evidence="1" id="KW-0812">Transmembrane</keyword>
<gene>
    <name evidence="3" type="ORF">EVOR1521_LOCUS4086</name>
</gene>
<feature type="transmembrane region" description="Helical" evidence="1">
    <location>
        <begin position="94"/>
        <end position="115"/>
    </location>
</feature>
<dbReference type="GO" id="GO:0016747">
    <property type="term" value="F:acyltransferase activity, transferring groups other than amino-acyl groups"/>
    <property type="evidence" value="ECO:0007669"/>
    <property type="project" value="InterPro"/>
</dbReference>
<evidence type="ECO:0000256" key="1">
    <source>
        <dbReference type="SAM" id="Phobius"/>
    </source>
</evidence>
<reference evidence="3" key="1">
    <citation type="submission" date="2023-08" db="EMBL/GenBank/DDBJ databases">
        <authorList>
            <person name="Chen Y."/>
            <person name="Shah S."/>
            <person name="Dougan E. K."/>
            <person name="Thang M."/>
            <person name="Chan C."/>
        </authorList>
    </citation>
    <scope>NUCLEOTIDE SEQUENCE</scope>
</reference>
<organism evidence="3 4">
    <name type="scientific">Effrenium voratum</name>
    <dbReference type="NCBI Taxonomy" id="2562239"/>
    <lineage>
        <taxon>Eukaryota</taxon>
        <taxon>Sar</taxon>
        <taxon>Alveolata</taxon>
        <taxon>Dinophyceae</taxon>
        <taxon>Suessiales</taxon>
        <taxon>Symbiodiniaceae</taxon>
        <taxon>Effrenium</taxon>
    </lineage>
</organism>
<accession>A0AA36HTL7</accession>
<evidence type="ECO:0000313" key="3">
    <source>
        <dbReference type="EMBL" id="CAJ1374560.1"/>
    </source>
</evidence>
<dbReference type="Proteomes" id="UP001178507">
    <property type="component" value="Unassembled WGS sequence"/>
</dbReference>
<keyword evidence="1" id="KW-1133">Transmembrane helix</keyword>
<protein>
    <recommendedName>
        <fullName evidence="2">Acyltransferase 3 domain-containing protein</fullName>
    </recommendedName>
</protein>
<dbReference type="EMBL" id="CAUJNA010000261">
    <property type="protein sequence ID" value="CAJ1374560.1"/>
    <property type="molecule type" value="Genomic_DNA"/>
</dbReference>
<evidence type="ECO:0000259" key="2">
    <source>
        <dbReference type="Pfam" id="PF01757"/>
    </source>
</evidence>
<feature type="domain" description="Acyltransferase 3" evidence="2">
    <location>
        <begin position="18"/>
        <end position="359"/>
    </location>
</feature>
<keyword evidence="1" id="KW-0472">Membrane</keyword>
<feature type="transmembrane region" description="Helical" evidence="1">
    <location>
        <begin position="177"/>
        <end position="196"/>
    </location>
</feature>